<dbReference type="EMBL" id="DVGB01000046">
    <property type="protein sequence ID" value="HIR01394.1"/>
    <property type="molecule type" value="Genomic_DNA"/>
</dbReference>
<organism evidence="1 2">
    <name type="scientific">Candidatus Aveggerthella stercoripullorum</name>
    <dbReference type="NCBI Taxonomy" id="2840688"/>
    <lineage>
        <taxon>Bacteria</taxon>
        <taxon>Bacillati</taxon>
        <taxon>Actinomycetota</taxon>
        <taxon>Coriobacteriia</taxon>
        <taxon>Eggerthellales</taxon>
        <taxon>Eggerthellaceae</taxon>
        <taxon>Eggerthellaceae incertae sedis</taxon>
        <taxon>Candidatus Aveggerthella</taxon>
    </lineage>
</organism>
<sequence>MAEQNMPTYDLAHLKEVARAAKSPEELVDIARSEGVELSHDRASEFFDALKGGSTNQELSDEELDNVSGGCSYPPDPRTCPRCGSTDTTHFGSGNIADNGYLNMVCRDCEYCWRIM</sequence>
<accession>A0A9D1A078</accession>
<evidence type="ECO:0000313" key="1">
    <source>
        <dbReference type="EMBL" id="HIR01394.1"/>
    </source>
</evidence>
<reference evidence="1" key="1">
    <citation type="submission" date="2020-10" db="EMBL/GenBank/DDBJ databases">
        <authorList>
            <person name="Gilroy R."/>
        </authorList>
    </citation>
    <scope>NUCLEOTIDE SEQUENCE</scope>
    <source>
        <strain evidence="1">ChiGjej1B1-2707</strain>
    </source>
</reference>
<name>A0A9D1A078_9ACTN</name>
<proteinExistence type="predicted"/>
<gene>
    <name evidence="1" type="ORF">IAA69_03935</name>
</gene>
<protein>
    <recommendedName>
        <fullName evidence="3">Nif11 domain-containing protein</fullName>
    </recommendedName>
</protein>
<dbReference type="Proteomes" id="UP000824261">
    <property type="component" value="Unassembled WGS sequence"/>
</dbReference>
<evidence type="ECO:0008006" key="3">
    <source>
        <dbReference type="Google" id="ProtNLM"/>
    </source>
</evidence>
<comment type="caution">
    <text evidence="1">The sequence shown here is derived from an EMBL/GenBank/DDBJ whole genome shotgun (WGS) entry which is preliminary data.</text>
</comment>
<reference evidence="1" key="2">
    <citation type="journal article" date="2021" name="PeerJ">
        <title>Extensive microbial diversity within the chicken gut microbiome revealed by metagenomics and culture.</title>
        <authorList>
            <person name="Gilroy R."/>
            <person name="Ravi A."/>
            <person name="Getino M."/>
            <person name="Pursley I."/>
            <person name="Horton D.L."/>
            <person name="Alikhan N.F."/>
            <person name="Baker D."/>
            <person name="Gharbi K."/>
            <person name="Hall N."/>
            <person name="Watson M."/>
            <person name="Adriaenssens E.M."/>
            <person name="Foster-Nyarko E."/>
            <person name="Jarju S."/>
            <person name="Secka A."/>
            <person name="Antonio M."/>
            <person name="Oren A."/>
            <person name="Chaudhuri R.R."/>
            <person name="La Ragione R."/>
            <person name="Hildebrand F."/>
            <person name="Pallen M.J."/>
        </authorList>
    </citation>
    <scope>NUCLEOTIDE SEQUENCE</scope>
    <source>
        <strain evidence="1">ChiGjej1B1-2707</strain>
    </source>
</reference>
<evidence type="ECO:0000313" key="2">
    <source>
        <dbReference type="Proteomes" id="UP000824261"/>
    </source>
</evidence>
<dbReference type="AlphaFoldDB" id="A0A9D1A078"/>